<dbReference type="Gene3D" id="2.60.40.1110">
    <property type="match status" value="1"/>
</dbReference>
<evidence type="ECO:0000313" key="7">
    <source>
        <dbReference type="EMBL" id="SDB86807.1"/>
    </source>
</evidence>
<feature type="signal peptide" evidence="5">
    <location>
        <begin position="1"/>
        <end position="29"/>
    </location>
</feature>
<dbReference type="RefSeq" id="WP_176763760.1">
    <property type="nucleotide sequence ID" value="NZ_FMYM01000002.1"/>
</dbReference>
<keyword evidence="8" id="KW-1185">Reference proteome</keyword>
<evidence type="ECO:0000256" key="3">
    <source>
        <dbReference type="ARBA" id="ARBA00022801"/>
    </source>
</evidence>
<gene>
    <name evidence="7" type="ORF">SAMN05421737_102143</name>
</gene>
<dbReference type="InterPro" id="IPR013783">
    <property type="entry name" value="Ig-like_fold"/>
</dbReference>
<feature type="domain" description="Glycosyl hydrolase family 13 catalytic" evidence="6">
    <location>
        <begin position="341"/>
        <end position="724"/>
    </location>
</feature>
<dbReference type="Gene3D" id="2.60.40.1180">
    <property type="entry name" value="Golgi alpha-mannosidase II"/>
    <property type="match status" value="1"/>
</dbReference>
<sequence length="818" mass="92837">MRKTVLRIIWFTMLLIVFTCSVTNTHSQAATKKEIRFTYERDEAIYDGWNLWVWDTDDHEGQVDFHTFENRKAIATISLGREANNVGFIVRHGTDWRDAKKDIAHDRFIRVNERDRLTKVFVESGEAVFHVVPEVREPLIGAGAVTFFYRDPNLYDRDEMDTIDGVTLSIDGRQVPMTYETENEWFTVTVDQLDPGTYPYTFLVESGGVEREVNDPYHTVDGVSQVTYEESITGDFAPQMVTYNENAVLTIESHLDEDVAWETISVDLRALGGKEETFIDPELQAVTVNVRKDTTAGEKVLPITAIDVDGNRYTGSATLIVSPRTFAGKDDFDWDEAVIYFMLTDRFFDGNRANNDPYGIGYDPRHHNAYQGGDFKGVTKKLDYLQDLGINTIWLTPIVENIRFNVRHQEADGYTIPDYGYHGYWASNFEKLNPHLGTMAEFHELIDEANERGIKIMVDVVLNHTGYGLKEVDALPESSRPFGYPTDDERARFSTLLRQGHHVGDDMVRGELAGLPDFKTEQAHVREQIVKWQTDWIERSRTAKGNTIDYFRVDTVKHVEPTTWMHFKNELTKQKPDFKLIGEAWGASVHDDYGYLQSGMMDALLDFDFKRYARDFVGGSVESVNALLEWRNGQLTNDATLGQFLGSHDEDTFLTQVGGDKSKLKLAAALQITAKGQPVIYYGEEIGMGGRANYPYNENRYVFPWEKVAGNDVHTHYRALLQARATYPQVFAKGDRAYVAGSDREAFLAFTRTYEDTSILVALNVGDHEKTHTFTGFKAHEAIVDLYSGTTYEATANGELTVALPSRHDGGTMLLVSK</sequence>
<evidence type="ECO:0000259" key="6">
    <source>
        <dbReference type="SMART" id="SM00642"/>
    </source>
</evidence>
<dbReference type="CDD" id="cd10315">
    <property type="entry name" value="CBM41_pullulanase"/>
    <property type="match status" value="1"/>
</dbReference>
<evidence type="ECO:0000256" key="2">
    <source>
        <dbReference type="ARBA" id="ARBA00022729"/>
    </source>
</evidence>
<dbReference type="InterPro" id="IPR013780">
    <property type="entry name" value="Glyco_hydro_b"/>
</dbReference>
<dbReference type="InterPro" id="IPR006047">
    <property type="entry name" value="GH13_cat_dom"/>
</dbReference>
<dbReference type="Gene3D" id="3.20.20.80">
    <property type="entry name" value="Glycosidases"/>
    <property type="match status" value="1"/>
</dbReference>
<dbReference type="SUPFAM" id="SSF49452">
    <property type="entry name" value="Starch-binding domain-like"/>
    <property type="match status" value="1"/>
</dbReference>
<reference evidence="8" key="1">
    <citation type="submission" date="2016-09" db="EMBL/GenBank/DDBJ databases">
        <authorList>
            <person name="Varghese N."/>
            <person name="Submissions S."/>
        </authorList>
    </citation>
    <scope>NUCLEOTIDE SEQUENCE [LARGE SCALE GENOMIC DNA]</scope>
    <source>
        <strain evidence="8">25nlg</strain>
    </source>
</reference>
<dbReference type="SMART" id="SM00642">
    <property type="entry name" value="Aamy"/>
    <property type="match status" value="1"/>
</dbReference>
<dbReference type="Pfam" id="PF03714">
    <property type="entry name" value="PUD"/>
    <property type="match status" value="1"/>
</dbReference>
<dbReference type="GO" id="GO:0030246">
    <property type="term" value="F:carbohydrate binding"/>
    <property type="evidence" value="ECO:0007669"/>
    <property type="project" value="InterPro"/>
</dbReference>
<evidence type="ECO:0000256" key="4">
    <source>
        <dbReference type="ARBA" id="ARBA00023295"/>
    </source>
</evidence>
<keyword evidence="4 7" id="KW-0326">Glycosidase</keyword>
<dbReference type="GO" id="GO:0005975">
    <property type="term" value="P:carbohydrate metabolic process"/>
    <property type="evidence" value="ECO:0007669"/>
    <property type="project" value="InterPro"/>
</dbReference>
<dbReference type="InterPro" id="IPR005323">
    <property type="entry name" value="CBM41_pullulanase"/>
</dbReference>
<keyword evidence="2 5" id="KW-0732">Signal</keyword>
<dbReference type="Pfam" id="PF00128">
    <property type="entry name" value="Alpha-amylase"/>
    <property type="match status" value="1"/>
</dbReference>
<dbReference type="Proteomes" id="UP000242662">
    <property type="component" value="Unassembled WGS sequence"/>
</dbReference>
<comment type="similarity">
    <text evidence="1">Belongs to the glycosyl hydrolase 13 family.</text>
</comment>
<dbReference type="EMBL" id="FMYM01000002">
    <property type="protein sequence ID" value="SDB86807.1"/>
    <property type="molecule type" value="Genomic_DNA"/>
</dbReference>
<dbReference type="SUPFAM" id="SSF51445">
    <property type="entry name" value="(Trans)glycosidases"/>
    <property type="match status" value="1"/>
</dbReference>
<evidence type="ECO:0000256" key="1">
    <source>
        <dbReference type="ARBA" id="ARBA00008061"/>
    </source>
</evidence>
<dbReference type="AlphaFoldDB" id="A0A1G6GXQ8"/>
<dbReference type="GO" id="GO:0016798">
    <property type="term" value="F:hydrolase activity, acting on glycosyl bonds"/>
    <property type="evidence" value="ECO:0007669"/>
    <property type="project" value="UniProtKB-KW"/>
</dbReference>
<dbReference type="InterPro" id="IPR013784">
    <property type="entry name" value="Carb-bd-like_fold"/>
</dbReference>
<dbReference type="PANTHER" id="PTHR10357">
    <property type="entry name" value="ALPHA-AMYLASE FAMILY MEMBER"/>
    <property type="match status" value="1"/>
</dbReference>
<feature type="chain" id="PRO_5017274336" evidence="5">
    <location>
        <begin position="30"/>
        <end position="818"/>
    </location>
</feature>
<proteinExistence type="inferred from homology"/>
<name>A0A1G6GXQ8_9BACI</name>
<dbReference type="Gene3D" id="2.60.40.10">
    <property type="entry name" value="Immunoglobulins"/>
    <property type="match status" value="1"/>
</dbReference>
<dbReference type="SUPFAM" id="SSF51011">
    <property type="entry name" value="Glycosyl hydrolase domain"/>
    <property type="match status" value="1"/>
</dbReference>
<organism evidence="7 8">
    <name type="scientific">Shouchella lonarensis</name>
    <dbReference type="NCBI Taxonomy" id="1464122"/>
    <lineage>
        <taxon>Bacteria</taxon>
        <taxon>Bacillati</taxon>
        <taxon>Bacillota</taxon>
        <taxon>Bacilli</taxon>
        <taxon>Bacillales</taxon>
        <taxon>Bacillaceae</taxon>
        <taxon>Shouchella</taxon>
    </lineage>
</organism>
<dbReference type="InterPro" id="IPR017853">
    <property type="entry name" value="GH"/>
</dbReference>
<protein>
    <submittedName>
        <fullName evidence="7">Glycosidase</fullName>
    </submittedName>
</protein>
<keyword evidence="3" id="KW-0378">Hydrolase</keyword>
<evidence type="ECO:0000313" key="8">
    <source>
        <dbReference type="Proteomes" id="UP000242662"/>
    </source>
</evidence>
<dbReference type="STRING" id="1464122.SAMN05421737_102143"/>
<evidence type="ECO:0000256" key="5">
    <source>
        <dbReference type="SAM" id="SignalP"/>
    </source>
</evidence>
<accession>A0A1G6GXQ8</accession>
<dbReference type="PANTHER" id="PTHR10357:SF209">
    <property type="entry name" value="PERIPLASMIC ALPHA-AMYLASE"/>
    <property type="match status" value="1"/>
</dbReference>